<protein>
    <submittedName>
        <fullName evidence="2">Uncharacterized protein</fullName>
    </submittedName>
</protein>
<reference evidence="2" key="1">
    <citation type="submission" date="2020-08" db="EMBL/GenBank/DDBJ databases">
        <title>Multicomponent nature underlies the extraordinary mechanical properties of spider dragline silk.</title>
        <authorList>
            <person name="Kono N."/>
            <person name="Nakamura H."/>
            <person name="Mori M."/>
            <person name="Yoshida Y."/>
            <person name="Ohtoshi R."/>
            <person name="Malay A.D."/>
            <person name="Moran D.A.P."/>
            <person name="Tomita M."/>
            <person name="Numata K."/>
            <person name="Arakawa K."/>
        </authorList>
    </citation>
    <scope>NUCLEOTIDE SEQUENCE</scope>
</reference>
<sequence length="1574" mass="177044">MLAGVATNQELGPELMELLIMKLEKFEEKFNEILKVIPIVNSTRNKVFFLYFFIGGVVALPYTNLWNECGIEEAYWDCDFENSTIYLHFLTLKGNKVSIQANIEISDSEHSKAEFKKIEMDENDVENWYKVCCREKQISLEEILKEEASDAERVEKLFKRLGALYCGIDGEGLKDYGCEAAQHGFACGVLILCCKRYLLDYYIEPTAGRGYADLILSLRKQNSETILVVAEFKSRNKDHDTAKKQVENQGYFYHHAVLAVLEGEEQNVVVACASFLHQRKKILVYEKKVSKPASIVRILYEIYKAENKGKELTTSLEKLVEGMYYSISNCESKNDHSFSRLILANHLLEDQIIKQDIRQLSMHALVCQSNGGITLLLKMNRNNKAIILNIVDVPGKETRNSRENYMFPSLISHGIDSVLKVDIVVKRRDADNFPKVRTNINLNEKVDGKCSRHVLAEIMNTISIEEVEGLIEGDTKFIGKICDKLQETVVSIDYNSRRIEQQNTIAVITNEATFKALIHGLMIINNSKYLALSESNILSNRRADLIIYDSEKKVVLVVFELKYHGSLEEAVEQMEEYLDNSEYKEITRICLNWNKKSEIESIFSLSKPFFSTDVKIAKENQEHVMKAIKILEIIAFCTEKEIPIRLFLELNVVERKSLESVLYLVDKSLLVERDTANILIKDGAALQEVKVWLEKTGREEKIFGQIYKNLESVELSERSMPHLEMFLQYIDKLLGEKRLCYDRGDGLASVHESLGKVYSNIASLKRESNQSPVNDYDKAIKHFKEMNNINDPSTLSKVIDAYKGVINDLKGKDDTLLTEACSSFITCLEKMNNINDPSTLSKVIDAYKGVINDLKGKDDTLLTEACSSFITCLKKMNNINDPSTLSKVIDAYKGVINDLKGKDDTLLTEACSSFITCLEKMNNINDPSTLSKVIDAYKGVINDLKGKDDTLLTEACSSFITCLKKMNNINDPSTLSKVIDAYKGVINDLKGKDDTLLTEACSSFITCLEKMNNINDPSTLSKVIDAYKGVINDLKGKDDTLLTEACSSFITCLKKMNNINDPSTLSKVIDAYKGVISFFEGGNNSTGLYKVYRSLQNALKKNISGVHTSDQLAGAYDHLISSVKEFSPIDPDHSEAKKLIEVYRNMANLTENNSKLKNTYIVNKQIEACCCILNNLKDAWDARGSLIIDAFCDIVNGLGKANNVSYDSTLNKIGQVYSTVASALEKMNNINDSSTLSKVIGAYKGVINGLKGKDALLTKACSSFIICLKKMNNINNPSTLSKVIETYKGVINDLKGKDDTLLTEAYSSFITCLKKMNNINDPSTLSKVVNAYKGVINDLKGKDDTLLTEAYSSFIISLEKPKLKKIKNREEILTKIICVYRDIRIELRNSKKLCFNDLMIKVNRGFIKSLKKARNINLKGKDALPKLIRAYRDVIDLQKTESPDVDLINDYYGLIKSLKKARDTNLEGYNDLAKQIKDYEKFIGLLGKAKSVDSNLLIKIYGSVINDIKEDTDLKILLLKVSFSLTERFAKIGGVQDERVLRLIDSCNSFIGHSKGDSESGLGSDSINISAHSK</sequence>
<dbReference type="SUPFAM" id="SSF48371">
    <property type="entry name" value="ARM repeat"/>
    <property type="match status" value="1"/>
</dbReference>
<comment type="caution">
    <text evidence="2">The sequence shown here is derived from an EMBL/GenBank/DDBJ whole genome shotgun (WGS) entry which is preliminary data.</text>
</comment>
<evidence type="ECO:0000313" key="2">
    <source>
        <dbReference type="EMBL" id="GFY65190.1"/>
    </source>
</evidence>
<name>A0A8X6Y6C9_9ARAC</name>
<accession>A0A8X6Y6C9</accession>
<gene>
    <name evidence="2" type="ORF">TNIN_36921</name>
</gene>
<dbReference type="EMBL" id="BMAV01015538">
    <property type="protein sequence ID" value="GFY65190.1"/>
    <property type="molecule type" value="Genomic_DNA"/>
</dbReference>
<keyword evidence="3" id="KW-1185">Reference proteome</keyword>
<dbReference type="Proteomes" id="UP000886998">
    <property type="component" value="Unassembled WGS sequence"/>
</dbReference>
<dbReference type="InterPro" id="IPR016024">
    <property type="entry name" value="ARM-type_fold"/>
</dbReference>
<organism evidence="2 3">
    <name type="scientific">Trichonephila inaurata madagascariensis</name>
    <dbReference type="NCBI Taxonomy" id="2747483"/>
    <lineage>
        <taxon>Eukaryota</taxon>
        <taxon>Metazoa</taxon>
        <taxon>Ecdysozoa</taxon>
        <taxon>Arthropoda</taxon>
        <taxon>Chelicerata</taxon>
        <taxon>Arachnida</taxon>
        <taxon>Araneae</taxon>
        <taxon>Araneomorphae</taxon>
        <taxon>Entelegynae</taxon>
        <taxon>Araneoidea</taxon>
        <taxon>Nephilidae</taxon>
        <taxon>Trichonephila</taxon>
        <taxon>Trichonephila inaurata</taxon>
    </lineage>
</organism>
<evidence type="ECO:0000256" key="1">
    <source>
        <dbReference type="SAM" id="MobiDB-lite"/>
    </source>
</evidence>
<proteinExistence type="predicted"/>
<feature type="compositionally biased region" description="Polar residues" evidence="1">
    <location>
        <begin position="1561"/>
        <end position="1574"/>
    </location>
</feature>
<evidence type="ECO:0000313" key="3">
    <source>
        <dbReference type="Proteomes" id="UP000886998"/>
    </source>
</evidence>
<feature type="region of interest" description="Disordered" evidence="1">
    <location>
        <begin position="1555"/>
        <end position="1574"/>
    </location>
</feature>